<dbReference type="eggNOG" id="COG1388">
    <property type="taxonomic scope" value="Bacteria"/>
</dbReference>
<dbReference type="Proteomes" id="UP000005801">
    <property type="component" value="Unassembled WGS sequence"/>
</dbReference>
<organism evidence="1 2">
    <name type="scientific">Plesiocystis pacifica SIR-1</name>
    <dbReference type="NCBI Taxonomy" id="391625"/>
    <lineage>
        <taxon>Bacteria</taxon>
        <taxon>Pseudomonadati</taxon>
        <taxon>Myxococcota</taxon>
        <taxon>Polyangia</taxon>
        <taxon>Nannocystales</taxon>
        <taxon>Nannocystaceae</taxon>
        <taxon>Plesiocystis</taxon>
    </lineage>
</organism>
<dbReference type="InterPro" id="IPR032466">
    <property type="entry name" value="Metal_Hydrolase"/>
</dbReference>
<dbReference type="InterPro" id="IPR018392">
    <property type="entry name" value="LysM"/>
</dbReference>
<evidence type="ECO:0000313" key="2">
    <source>
        <dbReference type="Proteomes" id="UP000005801"/>
    </source>
</evidence>
<reference evidence="1 2" key="1">
    <citation type="submission" date="2007-06" db="EMBL/GenBank/DDBJ databases">
        <authorList>
            <person name="Shimkets L."/>
            <person name="Ferriera S."/>
            <person name="Johnson J."/>
            <person name="Kravitz S."/>
            <person name="Beeson K."/>
            <person name="Sutton G."/>
            <person name="Rogers Y.-H."/>
            <person name="Friedman R."/>
            <person name="Frazier M."/>
            <person name="Venter J.C."/>
        </authorList>
    </citation>
    <scope>NUCLEOTIDE SEQUENCE [LARGE SCALE GENOMIC DNA]</scope>
    <source>
        <strain evidence="1 2">SIR-1</strain>
    </source>
</reference>
<dbReference type="EMBL" id="ABCS01000054">
    <property type="protein sequence ID" value="EDM76945.1"/>
    <property type="molecule type" value="Genomic_DNA"/>
</dbReference>
<evidence type="ECO:0000313" key="1">
    <source>
        <dbReference type="EMBL" id="EDM76945.1"/>
    </source>
</evidence>
<proteinExistence type="predicted"/>
<dbReference type="SUPFAM" id="SSF51556">
    <property type="entry name" value="Metallo-dependent hydrolases"/>
    <property type="match status" value="1"/>
</dbReference>
<keyword evidence="2" id="KW-1185">Reference proteome</keyword>
<accession>A6GAW0</accession>
<dbReference type="OrthoDB" id="5512387at2"/>
<dbReference type="RefSeq" id="WP_006973851.1">
    <property type="nucleotide sequence ID" value="NZ_ABCS01000054.1"/>
</dbReference>
<dbReference type="AlphaFoldDB" id="A6GAW0"/>
<dbReference type="CDD" id="cd00118">
    <property type="entry name" value="LysM"/>
    <property type="match status" value="1"/>
</dbReference>
<name>A6GAW0_9BACT</name>
<dbReference type="STRING" id="391625.PPSIR1_13065"/>
<dbReference type="InterPro" id="IPR036779">
    <property type="entry name" value="LysM_dom_sf"/>
</dbReference>
<dbReference type="eggNOG" id="COG3409">
    <property type="taxonomic scope" value="Bacteria"/>
</dbReference>
<sequence>MPKQHEVKQGETLPEIARRYGFTKWEVVRDHPDNAELFETRREGVLYPGDVVVIPDFDTKTDAAGTRAKHEYVIPKPRRWLRLRLLDGANEPLKNYAYELVLAKRGKAEQQEGTTDGDGIIHVDLPLDITRAAVAVTTPDEPAPLDGSGPVLARKTRYERKMRVGHLDPVTHLTGVHARLQNLGYFFGEISETYTHKTRLAVYKFKLDWVDGAADKAEKGELDGKLDDDTLAKLVEVHDNLVKSGLSFADSVPKPIPRGRESSQRVDSHLVAPVVEESDATFNTLRLSPPPDLVFDAHMHIQSNSCAPMPLVWGIVPMGAVDGQPRRRLDWLARSWLFTQLKGEFGTVGTQSTNAIGDIAAARNKKTFVDERSFPRTNAGEVRLTPMIVLEMDMEMAHLDGYLGEPIYYPVAQRKERSYTEYVSTGMGMGMGMPVAVESWEALGPAIPRHVDASTGAPYTAAEKAQAEAARDAAAQQAGKKMRTVTFAERNGVAGEFYYFISYDMDTWEDTNEAQKWKVEFVDDEEYDLYEGFGEQQERTLMAAVKNPWSYMPLFHYDPRRWQLAPGASGRGVAEAWDKPFDKVATKSHVGPYIGFKMYTPLGYKPSDYEKWLPQMASYFQRCQAEEIPILTHCTPGGMYTNERDLYYEVASDAVKRTLQTSKGKDPKRKARIRWFSDTHVSPDAWRPVLTRYPKLKLCLAHFVGDDWEDWRGSIRRNMATRWAMGHRDPSVWWNESGTGPWVKSIIKLIEDFENVYTDISYFDVEKHEEAFTWLMKAYPYLKRRINFGTDWYMVENDIKGYDKYCRKMKGAIDRVNAAVFPDDPIPLWERFTRDNPLRCYRLLDSAENWVAGLKESNARISRKARQMNIEWRKSEYDDELTRGLSQFLRVNHLDPS</sequence>
<comment type="caution">
    <text evidence="1">The sequence shown here is derived from an EMBL/GenBank/DDBJ whole genome shotgun (WGS) entry which is preliminary data.</text>
</comment>
<gene>
    <name evidence="1" type="ORF">PPSIR1_13065</name>
</gene>
<protein>
    <submittedName>
        <fullName evidence="1">Uncharacterized protein</fullName>
    </submittedName>
</protein>
<dbReference type="Gene3D" id="3.10.350.10">
    <property type="entry name" value="LysM domain"/>
    <property type="match status" value="1"/>
</dbReference>
<dbReference type="Gene3D" id="3.20.20.140">
    <property type="entry name" value="Metal-dependent hydrolases"/>
    <property type="match status" value="1"/>
</dbReference>